<keyword evidence="3" id="KW-1185">Reference proteome</keyword>
<proteinExistence type="predicted"/>
<accession>A0AAE1E2B9</accession>
<protein>
    <submittedName>
        <fullName evidence="2">Uncharacterized protein</fullName>
    </submittedName>
</protein>
<dbReference type="EMBL" id="JAWDGP010001473">
    <property type="protein sequence ID" value="KAK3791372.1"/>
    <property type="molecule type" value="Genomic_DNA"/>
</dbReference>
<feature type="region of interest" description="Disordered" evidence="1">
    <location>
        <begin position="51"/>
        <end position="73"/>
    </location>
</feature>
<comment type="caution">
    <text evidence="2">The sequence shown here is derived from an EMBL/GenBank/DDBJ whole genome shotgun (WGS) entry which is preliminary data.</text>
</comment>
<evidence type="ECO:0000313" key="2">
    <source>
        <dbReference type="EMBL" id="KAK3791372.1"/>
    </source>
</evidence>
<reference evidence="2" key="1">
    <citation type="journal article" date="2023" name="G3 (Bethesda)">
        <title>A reference genome for the long-term kleptoplast-retaining sea slug Elysia crispata morphotype clarki.</title>
        <authorList>
            <person name="Eastman K.E."/>
            <person name="Pendleton A.L."/>
            <person name="Shaikh M.A."/>
            <person name="Suttiyut T."/>
            <person name="Ogas R."/>
            <person name="Tomko P."/>
            <person name="Gavelis G."/>
            <person name="Widhalm J.R."/>
            <person name="Wisecaver J.H."/>
        </authorList>
    </citation>
    <scope>NUCLEOTIDE SEQUENCE</scope>
    <source>
        <strain evidence="2">ECLA1</strain>
    </source>
</reference>
<organism evidence="2 3">
    <name type="scientific">Elysia crispata</name>
    <name type="common">lettuce slug</name>
    <dbReference type="NCBI Taxonomy" id="231223"/>
    <lineage>
        <taxon>Eukaryota</taxon>
        <taxon>Metazoa</taxon>
        <taxon>Spiralia</taxon>
        <taxon>Lophotrochozoa</taxon>
        <taxon>Mollusca</taxon>
        <taxon>Gastropoda</taxon>
        <taxon>Heterobranchia</taxon>
        <taxon>Euthyneura</taxon>
        <taxon>Panpulmonata</taxon>
        <taxon>Sacoglossa</taxon>
        <taxon>Placobranchoidea</taxon>
        <taxon>Plakobranchidae</taxon>
        <taxon>Elysia</taxon>
    </lineage>
</organism>
<evidence type="ECO:0000256" key="1">
    <source>
        <dbReference type="SAM" id="MobiDB-lite"/>
    </source>
</evidence>
<dbReference type="AlphaFoldDB" id="A0AAE1E2B9"/>
<gene>
    <name evidence="2" type="ORF">RRG08_012554</name>
</gene>
<evidence type="ECO:0000313" key="3">
    <source>
        <dbReference type="Proteomes" id="UP001283361"/>
    </source>
</evidence>
<sequence length="73" mass="7983">MPTYKYIAPACTENCRICRSSPINTSFCELGGNLKIPESIKDCVMHDGGNISEQRFSTTPVPKNRSSSGISRS</sequence>
<dbReference type="Proteomes" id="UP001283361">
    <property type="component" value="Unassembled WGS sequence"/>
</dbReference>
<name>A0AAE1E2B9_9GAST</name>